<gene>
    <name evidence="1" type="ORF">DARMORV10_A09P41510.1</name>
</gene>
<reference evidence="1" key="1">
    <citation type="submission" date="2021-01" db="EMBL/GenBank/DDBJ databases">
        <authorList>
            <consortium name="Genoscope - CEA"/>
            <person name="William W."/>
        </authorList>
    </citation>
    <scope>NUCLEOTIDE SEQUENCE</scope>
</reference>
<dbReference type="AlphaFoldDB" id="A0A816PC91"/>
<proteinExistence type="predicted"/>
<sequence length="116" mass="13409">MVVAYGELMWECPVVLLTLDQSLWLALVLFLQVLEIRGDKARVIRSNCDLDPRTRPPSLRPVLHDGFSSIESIFEVYVIRSHVQVSHSFRLEKPGDKSRRFFCGKAMFFFSFSSLK</sequence>
<accession>A0A816PC91</accession>
<dbReference type="Proteomes" id="UP001295469">
    <property type="component" value="Chromosome A09"/>
</dbReference>
<protein>
    <submittedName>
        <fullName evidence="1">(rape) hypothetical protein</fullName>
    </submittedName>
</protein>
<evidence type="ECO:0000313" key="1">
    <source>
        <dbReference type="EMBL" id="CAF2045976.1"/>
    </source>
</evidence>
<dbReference type="EMBL" id="HG994363">
    <property type="protein sequence ID" value="CAF2045976.1"/>
    <property type="molecule type" value="Genomic_DNA"/>
</dbReference>
<name>A0A816PC91_BRANA</name>
<organism evidence="1">
    <name type="scientific">Brassica napus</name>
    <name type="common">Rape</name>
    <dbReference type="NCBI Taxonomy" id="3708"/>
    <lineage>
        <taxon>Eukaryota</taxon>
        <taxon>Viridiplantae</taxon>
        <taxon>Streptophyta</taxon>
        <taxon>Embryophyta</taxon>
        <taxon>Tracheophyta</taxon>
        <taxon>Spermatophyta</taxon>
        <taxon>Magnoliopsida</taxon>
        <taxon>eudicotyledons</taxon>
        <taxon>Gunneridae</taxon>
        <taxon>Pentapetalae</taxon>
        <taxon>rosids</taxon>
        <taxon>malvids</taxon>
        <taxon>Brassicales</taxon>
        <taxon>Brassicaceae</taxon>
        <taxon>Brassiceae</taxon>
        <taxon>Brassica</taxon>
    </lineage>
</organism>